<evidence type="ECO:0000256" key="4">
    <source>
        <dbReference type="ARBA" id="ARBA00023136"/>
    </source>
</evidence>
<feature type="transmembrane region" description="Helical" evidence="5">
    <location>
        <begin position="386"/>
        <end position="407"/>
    </location>
</feature>
<feature type="transmembrane region" description="Helical" evidence="5">
    <location>
        <begin position="50"/>
        <end position="70"/>
    </location>
</feature>
<feature type="transmembrane region" description="Helical" evidence="5">
    <location>
        <begin position="150"/>
        <end position="168"/>
    </location>
</feature>
<dbReference type="Pfam" id="PF01943">
    <property type="entry name" value="Polysacc_synt"/>
    <property type="match status" value="1"/>
</dbReference>
<evidence type="ECO:0000256" key="3">
    <source>
        <dbReference type="ARBA" id="ARBA00022989"/>
    </source>
</evidence>
<evidence type="ECO:0000256" key="1">
    <source>
        <dbReference type="ARBA" id="ARBA00004141"/>
    </source>
</evidence>
<name>A0ABR7L670_9PSEU</name>
<evidence type="ECO:0000256" key="2">
    <source>
        <dbReference type="ARBA" id="ARBA00022692"/>
    </source>
</evidence>
<comment type="subcellular location">
    <subcellularLocation>
        <location evidence="1">Membrane</location>
        <topology evidence="1">Multi-pass membrane protein</topology>
    </subcellularLocation>
</comment>
<feature type="transmembrane region" description="Helical" evidence="5">
    <location>
        <begin position="217"/>
        <end position="242"/>
    </location>
</feature>
<feature type="transmembrane region" description="Helical" evidence="5">
    <location>
        <begin position="446"/>
        <end position="471"/>
    </location>
</feature>
<feature type="transmembrane region" description="Helical" evidence="5">
    <location>
        <begin position="90"/>
        <end position="113"/>
    </location>
</feature>
<evidence type="ECO:0000313" key="6">
    <source>
        <dbReference type="EMBL" id="MBC6447998.1"/>
    </source>
</evidence>
<dbReference type="EMBL" id="JABVED010000006">
    <property type="protein sequence ID" value="MBC6447998.1"/>
    <property type="molecule type" value="Genomic_DNA"/>
</dbReference>
<dbReference type="InterPro" id="IPR002797">
    <property type="entry name" value="Polysacc_synth"/>
</dbReference>
<feature type="transmembrane region" description="Helical" evidence="5">
    <location>
        <begin position="174"/>
        <end position="196"/>
    </location>
</feature>
<feature type="transmembrane region" description="Helical" evidence="5">
    <location>
        <begin position="294"/>
        <end position="314"/>
    </location>
</feature>
<sequence length="483" mass="49579">MSAPEATTTSRLRGYVVSLGAAEVVGRGLSFVAMIVVARVVGPESFGALALAQAVVLYLAALGDGGLTLWTQREIVRRPHDLPRLLVQTLVAQVLLALVATAVLAAVAFAAPFPGDTSTLILAAAPVALAQALSTVYALQSLEWMRSAAIVKLVTQAVAAGAAVALVLSTRDPVWVIMTMWLGQLAGSALSLAILARGKRIAFASTSIAAVRGTLRAGLPILGALAIVHYSLMIDTVVLGVLRSSHDVGVYAAAARLMVIAVVAALVIANALYPEMVRRHAESDRRLGEFSGRALAIALRLSLAAGALVAAFAPQIVAALYDERFDESATVLRVLALLFPVLCFNSLATQVLLAAGRRGDVLRGVGAGAVVATAAIPTATAALGGVGTACGLVAAMTVQCAALAWLARGDLTTGWRAPLTQEGAVGLVLCGALAAVHTGFPAAPGLLGFTWLTVVLGAEMLRGFPTVGLVLPGVRPRRGRRAR</sequence>
<keyword evidence="7" id="KW-1185">Reference proteome</keyword>
<evidence type="ECO:0000256" key="5">
    <source>
        <dbReference type="SAM" id="Phobius"/>
    </source>
</evidence>
<accession>A0ABR7L670</accession>
<feature type="transmembrane region" description="Helical" evidence="5">
    <location>
        <begin position="419"/>
        <end position="440"/>
    </location>
</feature>
<comment type="caution">
    <text evidence="6">The sequence shown here is derived from an EMBL/GenBank/DDBJ whole genome shotgun (WGS) entry which is preliminary data.</text>
</comment>
<organism evidence="6 7">
    <name type="scientific">Actinokineospora xionganensis</name>
    <dbReference type="NCBI Taxonomy" id="2684470"/>
    <lineage>
        <taxon>Bacteria</taxon>
        <taxon>Bacillati</taxon>
        <taxon>Actinomycetota</taxon>
        <taxon>Actinomycetes</taxon>
        <taxon>Pseudonocardiales</taxon>
        <taxon>Pseudonocardiaceae</taxon>
        <taxon>Actinokineospora</taxon>
    </lineage>
</organism>
<gene>
    <name evidence="6" type="ORF">GPZ80_12545</name>
</gene>
<dbReference type="Proteomes" id="UP000734823">
    <property type="component" value="Unassembled WGS sequence"/>
</dbReference>
<dbReference type="RefSeq" id="WP_187220505.1">
    <property type="nucleotide sequence ID" value="NZ_JABVED010000006.1"/>
</dbReference>
<reference evidence="6 7" key="1">
    <citation type="submission" date="2020-06" db="EMBL/GenBank/DDBJ databases">
        <title>Actinokineospora xiongansis sp. nov., isolated from soil of Baiyangdian.</title>
        <authorList>
            <person name="Zhang X."/>
        </authorList>
    </citation>
    <scope>NUCLEOTIDE SEQUENCE [LARGE SCALE GENOMIC DNA]</scope>
    <source>
        <strain evidence="6 7">HBU206404</strain>
    </source>
</reference>
<dbReference type="PANTHER" id="PTHR43424">
    <property type="entry name" value="LOCUS PUTATIVE PROTEIN 1-RELATED"/>
    <property type="match status" value="1"/>
</dbReference>
<dbReference type="PANTHER" id="PTHR43424:SF1">
    <property type="entry name" value="LOCUS PUTATIVE PROTEIN 1-RELATED"/>
    <property type="match status" value="1"/>
</dbReference>
<keyword evidence="3 5" id="KW-1133">Transmembrane helix</keyword>
<feature type="transmembrane region" description="Helical" evidence="5">
    <location>
        <begin position="12"/>
        <end position="38"/>
    </location>
</feature>
<feature type="transmembrane region" description="Helical" evidence="5">
    <location>
        <begin position="119"/>
        <end position="138"/>
    </location>
</feature>
<feature type="transmembrane region" description="Helical" evidence="5">
    <location>
        <begin position="248"/>
        <end position="273"/>
    </location>
</feature>
<feature type="transmembrane region" description="Helical" evidence="5">
    <location>
        <begin position="334"/>
        <end position="354"/>
    </location>
</feature>
<keyword evidence="4 5" id="KW-0472">Membrane</keyword>
<proteinExistence type="predicted"/>
<keyword evidence="2 5" id="KW-0812">Transmembrane</keyword>
<dbReference type="InterPro" id="IPR052556">
    <property type="entry name" value="PolySynth_Transporter"/>
</dbReference>
<protein>
    <submittedName>
        <fullName evidence="6">Oligosaccharide flippase family protein</fullName>
    </submittedName>
</protein>
<evidence type="ECO:0000313" key="7">
    <source>
        <dbReference type="Proteomes" id="UP000734823"/>
    </source>
</evidence>
<feature type="transmembrane region" description="Helical" evidence="5">
    <location>
        <begin position="361"/>
        <end position="380"/>
    </location>
</feature>